<protein>
    <recommendedName>
        <fullName evidence="4">Secreted protein</fullName>
    </recommendedName>
</protein>
<reference evidence="2 3" key="1">
    <citation type="submission" date="2016-08" db="EMBL/GenBank/DDBJ databases">
        <authorList>
            <person name="Seilhamer J.J."/>
        </authorList>
    </citation>
    <scope>NUCLEOTIDE SEQUENCE [LARGE SCALE GENOMIC DNA]</scope>
    <source>
        <strain evidence="2 3">CFBP4641</strain>
    </source>
</reference>
<feature type="chain" id="PRO_5015160787" description="Secreted protein" evidence="1">
    <location>
        <begin position="32"/>
        <end position="161"/>
    </location>
</feature>
<evidence type="ECO:0000256" key="1">
    <source>
        <dbReference type="SAM" id="SignalP"/>
    </source>
</evidence>
<gene>
    <name evidence="2" type="ORF">XsacCFBP4641_19570</name>
</gene>
<keyword evidence="1" id="KW-0732">Signal</keyword>
<sequence>MPTTLFLELAMKATKVHLALLALLVSGVAGASERSDRPDLSRLLSDSADFCEKTGSLDRSCIDRLDYYFGVIYEMDETDLSTKIDERAILDIAELLKSDYPKLFRAARILGAMGKRATVALPSLRAAEAEAGVARDLDSLIGSEALQKSLRLDVQRIEGKR</sequence>
<dbReference type="EMBL" id="MDEK01000023">
    <property type="protein sequence ID" value="PPU80034.1"/>
    <property type="molecule type" value="Genomic_DNA"/>
</dbReference>
<evidence type="ECO:0000313" key="2">
    <source>
        <dbReference type="EMBL" id="PPU80034.1"/>
    </source>
</evidence>
<feature type="signal peptide" evidence="1">
    <location>
        <begin position="1"/>
        <end position="31"/>
    </location>
</feature>
<dbReference type="AlphaFoldDB" id="A0A2P5YZ28"/>
<name>A0A2P5YZ28_9XANT</name>
<evidence type="ECO:0000313" key="3">
    <source>
        <dbReference type="Proteomes" id="UP000247346"/>
    </source>
</evidence>
<evidence type="ECO:0008006" key="4">
    <source>
        <dbReference type="Google" id="ProtNLM"/>
    </source>
</evidence>
<organism evidence="2 3">
    <name type="scientific">Xanthomonas sacchari</name>
    <dbReference type="NCBI Taxonomy" id="56458"/>
    <lineage>
        <taxon>Bacteria</taxon>
        <taxon>Pseudomonadati</taxon>
        <taxon>Pseudomonadota</taxon>
        <taxon>Gammaproteobacteria</taxon>
        <taxon>Lysobacterales</taxon>
        <taxon>Lysobacteraceae</taxon>
        <taxon>Xanthomonas</taxon>
    </lineage>
</organism>
<accession>A0A2P5YZ28</accession>
<comment type="caution">
    <text evidence="2">The sequence shown here is derived from an EMBL/GenBank/DDBJ whole genome shotgun (WGS) entry which is preliminary data.</text>
</comment>
<proteinExistence type="predicted"/>
<dbReference type="Proteomes" id="UP000247346">
    <property type="component" value="Unassembled WGS sequence"/>
</dbReference>